<sequence length="506" mass="56912">MSAGGWDIVRVSEAKQQLIRHVITIAPVALTDAALERLQHDEQRKAQASKHTKKKRRSKIITFKKFLMDKGILEDENQYAEFAGLFLADALVHRPASERDLFTAHPNPRGAENPTHDQPLQIIGDAIYYRPTGVPRNRDELHRLLLHKATGISLEVLIRDIVSAKKGSTSFPPFVQYAGFTSDLVTLTRPPGPGQWQRALIMQRVEKVKSASTKGRSIVQAELDKMGPRLRDDVMKKVVEAFDKPDFQQNLPDEVRITDGEMRKPMEGILKLLESLDEFTFSAEMRPAEKKRASEVLQQINVRVDSFQALVKQVFESMGKDKGVKQTASVILSRNLLAPGKKGPSKGALSVLAEIRESGEKIVADLEKSVTMISTADGKRAAKTTDTEGLFPPVQPDKLLPQLIDEYTGTKEQDPKDGVGAGFSVFPLDSSMPFLQVDNELVRRWHQVSMPNKEVLHQTVIESLRKWNKPVFTEGHVEVMGRDQMRRQQAMRKRLLKRRQARGGID</sequence>
<evidence type="ECO:0000313" key="1">
    <source>
        <dbReference type="EMBL" id="KAG9395841.1"/>
    </source>
</evidence>
<organism evidence="1 2">
    <name type="scientific">Carpediemonas membranifera</name>
    <dbReference type="NCBI Taxonomy" id="201153"/>
    <lineage>
        <taxon>Eukaryota</taxon>
        <taxon>Metamonada</taxon>
        <taxon>Carpediemonas-like organisms</taxon>
        <taxon>Carpediemonas</taxon>
    </lineage>
</organism>
<protein>
    <submittedName>
        <fullName evidence="1">Uncharacterized protein</fullName>
    </submittedName>
</protein>
<reference evidence="1" key="1">
    <citation type="submission" date="2021-05" db="EMBL/GenBank/DDBJ databases">
        <title>A free-living protist that lacks canonical eukaryotic 1 DNA replication and segregation systems.</title>
        <authorList>
            <person name="Salas-Leiva D.E."/>
            <person name="Tromer E.C."/>
            <person name="Curtis B.A."/>
            <person name="Jerlstrom-Hultqvist J."/>
            <person name="Kolisko M."/>
            <person name="Yi Z."/>
            <person name="Salas-Leiva J.S."/>
            <person name="Gallot-Lavallee L."/>
            <person name="Kops G.J.P.L."/>
            <person name="Archibald J.M."/>
            <person name="Simpson A.G.B."/>
            <person name="Roger A.J."/>
        </authorList>
    </citation>
    <scope>NUCLEOTIDE SEQUENCE</scope>
    <source>
        <strain evidence="1">BICM</strain>
    </source>
</reference>
<dbReference type="Proteomes" id="UP000717585">
    <property type="component" value="Unassembled WGS sequence"/>
</dbReference>
<comment type="caution">
    <text evidence="1">The sequence shown here is derived from an EMBL/GenBank/DDBJ whole genome shotgun (WGS) entry which is preliminary data.</text>
</comment>
<keyword evidence="2" id="KW-1185">Reference proteome</keyword>
<dbReference type="EMBL" id="JAHDYR010000008">
    <property type="protein sequence ID" value="KAG9395841.1"/>
    <property type="molecule type" value="Genomic_DNA"/>
</dbReference>
<evidence type="ECO:0000313" key="2">
    <source>
        <dbReference type="Proteomes" id="UP000717585"/>
    </source>
</evidence>
<accession>A0A8J6BZT4</accession>
<proteinExistence type="predicted"/>
<dbReference type="AlphaFoldDB" id="A0A8J6BZT4"/>
<name>A0A8J6BZT4_9EUKA</name>
<gene>
    <name evidence="1" type="ORF">J8273_2753</name>
</gene>